<gene>
    <name evidence="15" type="primary">yajC</name>
    <name evidence="15" type="ORF">CER18_06300</name>
</gene>
<dbReference type="GO" id="GO:0015031">
    <property type="term" value="P:protein transport"/>
    <property type="evidence" value="ECO:0007669"/>
    <property type="project" value="UniProtKB-KW"/>
</dbReference>
<keyword evidence="8 14" id="KW-0812">Transmembrane</keyword>
<dbReference type="RefSeq" id="WP_100129214.1">
    <property type="nucleotide sequence ID" value="NZ_CADDYI010000002.1"/>
</dbReference>
<reference evidence="15 16" key="1">
    <citation type="submission" date="2017-06" db="EMBL/GenBank/DDBJ databases">
        <title>Draft genome of Bartonella tribocorum strain L103, isolated from a rodent in Laos.</title>
        <authorList>
            <person name="Hadjadj L."/>
            <person name="Jiyipong T."/>
            <person name="Morand S."/>
            <person name="Diene S.M."/>
            <person name="Rolain J.-M."/>
        </authorList>
    </citation>
    <scope>NUCLEOTIDE SEQUENCE [LARGE SCALE GENOMIC DNA]</scope>
    <source>
        <strain evidence="15 16">L103</strain>
    </source>
</reference>
<dbReference type="PANTHER" id="PTHR33909:SF1">
    <property type="entry name" value="SEC TRANSLOCON ACCESSORY COMPLEX SUBUNIT YAJC"/>
    <property type="match status" value="1"/>
</dbReference>
<evidence type="ECO:0000256" key="8">
    <source>
        <dbReference type="ARBA" id="ARBA00022692"/>
    </source>
</evidence>
<dbReference type="EMBL" id="NJGE01000014">
    <property type="protein sequence ID" value="PIT68668.1"/>
    <property type="molecule type" value="Genomic_DNA"/>
</dbReference>
<dbReference type="PRINTS" id="PR01853">
    <property type="entry name" value="YAJCTRNLCASE"/>
</dbReference>
<evidence type="ECO:0000256" key="7">
    <source>
        <dbReference type="ARBA" id="ARBA00022475"/>
    </source>
</evidence>
<feature type="region of interest" description="Disordered" evidence="13">
    <location>
        <begin position="110"/>
        <end position="153"/>
    </location>
</feature>
<dbReference type="STRING" id="85701.BM1374166_00786"/>
<evidence type="ECO:0000256" key="3">
    <source>
        <dbReference type="ARBA" id="ARBA00006742"/>
    </source>
</evidence>
<sequence length="153" mass="16802">MFSTNAYAQVAGDVSSGISFVNAVPFILVFAIMYFFIIRPQRAQMKKRQEMLNAVRRGDTVITGGGIIGKVTKVHDESGEVEVEIGENMNIRVIRSTLADVRVKGEPVAEKKSKLNATAKTPKKSNSKTTKKEKVSIAKEKKAISKENKEDAS</sequence>
<keyword evidence="7" id="KW-1003">Cell membrane</keyword>
<evidence type="ECO:0000256" key="12">
    <source>
        <dbReference type="ARBA" id="ARBA00023136"/>
    </source>
</evidence>
<evidence type="ECO:0000256" key="2">
    <source>
        <dbReference type="ARBA" id="ARBA00004162"/>
    </source>
</evidence>
<keyword evidence="10 14" id="KW-1133">Transmembrane helix</keyword>
<comment type="function">
    <text evidence="1">The SecYEG-SecDF-YajC-YidC holo-translocon (HTL) protein secretase/insertase is a supercomplex required for protein secretion, insertion of proteins into membranes, and assembly of membrane protein complexes. While the SecYEG complex is essential for assembly of a number of proteins and complexes, the SecDF-YajC-YidC subcomplex facilitates these functions.</text>
</comment>
<dbReference type="AlphaFoldDB" id="A0A2M6UR50"/>
<dbReference type="OrthoDB" id="9811406at2"/>
<evidence type="ECO:0000256" key="11">
    <source>
        <dbReference type="ARBA" id="ARBA00023010"/>
    </source>
</evidence>
<evidence type="ECO:0000256" key="5">
    <source>
        <dbReference type="ARBA" id="ARBA00014962"/>
    </source>
</evidence>
<comment type="subunit">
    <text evidence="4">Part of the SecDF-YidC-YajC translocase complex. The SecDF-YidC-YajC translocase forms a supercomplex with SecYEG, called the holo-translocon (HTL).</text>
</comment>
<organism evidence="15 16">
    <name type="scientific">Bartonella tribocorum</name>
    <dbReference type="NCBI Taxonomy" id="85701"/>
    <lineage>
        <taxon>Bacteria</taxon>
        <taxon>Pseudomonadati</taxon>
        <taxon>Pseudomonadota</taxon>
        <taxon>Alphaproteobacteria</taxon>
        <taxon>Hyphomicrobiales</taxon>
        <taxon>Bartonellaceae</taxon>
        <taxon>Bartonella</taxon>
    </lineage>
</organism>
<dbReference type="Proteomes" id="UP000229839">
    <property type="component" value="Unassembled WGS sequence"/>
</dbReference>
<name>A0A2M6UR50_9HYPH</name>
<dbReference type="NCBIfam" id="TIGR00739">
    <property type="entry name" value="yajC"/>
    <property type="match status" value="1"/>
</dbReference>
<evidence type="ECO:0000256" key="13">
    <source>
        <dbReference type="SAM" id="MobiDB-lite"/>
    </source>
</evidence>
<accession>A0A2M6UR50</accession>
<comment type="similarity">
    <text evidence="3">Belongs to the YajC family.</text>
</comment>
<dbReference type="SMART" id="SM01323">
    <property type="entry name" value="YajC"/>
    <property type="match status" value="1"/>
</dbReference>
<evidence type="ECO:0000313" key="15">
    <source>
        <dbReference type="EMBL" id="PIT68668.1"/>
    </source>
</evidence>
<protein>
    <recommendedName>
        <fullName evidence="5">Sec translocon accessory complex subunit YajC</fullName>
    </recommendedName>
</protein>
<keyword evidence="6" id="KW-0813">Transport</keyword>
<dbReference type="Pfam" id="PF02699">
    <property type="entry name" value="YajC"/>
    <property type="match status" value="1"/>
</dbReference>
<feature type="compositionally biased region" description="Basic and acidic residues" evidence="13">
    <location>
        <begin position="130"/>
        <end position="153"/>
    </location>
</feature>
<dbReference type="PANTHER" id="PTHR33909">
    <property type="entry name" value="SEC TRANSLOCON ACCESSORY COMPLEX SUBUNIT YAJC"/>
    <property type="match status" value="1"/>
</dbReference>
<evidence type="ECO:0000313" key="16">
    <source>
        <dbReference type="Proteomes" id="UP000229839"/>
    </source>
</evidence>
<evidence type="ECO:0000256" key="4">
    <source>
        <dbReference type="ARBA" id="ARBA00011718"/>
    </source>
</evidence>
<feature type="transmembrane region" description="Helical" evidence="14">
    <location>
        <begin position="20"/>
        <end position="38"/>
    </location>
</feature>
<evidence type="ECO:0000256" key="10">
    <source>
        <dbReference type="ARBA" id="ARBA00022989"/>
    </source>
</evidence>
<comment type="caution">
    <text evidence="15">The sequence shown here is derived from an EMBL/GenBank/DDBJ whole genome shotgun (WGS) entry which is preliminary data.</text>
</comment>
<keyword evidence="11" id="KW-0811">Translocation</keyword>
<evidence type="ECO:0000256" key="6">
    <source>
        <dbReference type="ARBA" id="ARBA00022448"/>
    </source>
</evidence>
<proteinExistence type="inferred from homology"/>
<comment type="subcellular location">
    <subcellularLocation>
        <location evidence="2">Cell membrane</location>
        <topology evidence="2">Single-pass membrane protein</topology>
    </subcellularLocation>
</comment>
<evidence type="ECO:0000256" key="1">
    <source>
        <dbReference type="ARBA" id="ARBA00002061"/>
    </source>
</evidence>
<keyword evidence="9" id="KW-0653">Protein transport</keyword>
<dbReference type="GO" id="GO:0005886">
    <property type="term" value="C:plasma membrane"/>
    <property type="evidence" value="ECO:0007669"/>
    <property type="project" value="UniProtKB-SubCell"/>
</dbReference>
<evidence type="ECO:0000256" key="14">
    <source>
        <dbReference type="SAM" id="Phobius"/>
    </source>
</evidence>
<keyword evidence="12 14" id="KW-0472">Membrane</keyword>
<evidence type="ECO:0000256" key="9">
    <source>
        <dbReference type="ARBA" id="ARBA00022927"/>
    </source>
</evidence>
<dbReference type="InterPro" id="IPR003849">
    <property type="entry name" value="Preprotein_translocase_YajC"/>
</dbReference>